<feature type="domain" description="R3H" evidence="1">
    <location>
        <begin position="89"/>
        <end position="155"/>
    </location>
</feature>
<dbReference type="InterPro" id="IPR015946">
    <property type="entry name" value="KH_dom-like_a/b"/>
</dbReference>
<dbReference type="InterPro" id="IPR039247">
    <property type="entry name" value="KhpB"/>
</dbReference>
<name>A0A1F5P857_9BACT</name>
<evidence type="ECO:0000259" key="1">
    <source>
        <dbReference type="PROSITE" id="PS51061"/>
    </source>
</evidence>
<dbReference type="PROSITE" id="PS51061">
    <property type="entry name" value="R3H"/>
    <property type="match status" value="1"/>
</dbReference>
<dbReference type="InterPro" id="IPR001374">
    <property type="entry name" value="R3H_dom"/>
</dbReference>
<dbReference type="InterPro" id="IPR036867">
    <property type="entry name" value="R3H_dom_sf"/>
</dbReference>
<dbReference type="CDD" id="cd02644">
    <property type="entry name" value="R3H_jag"/>
    <property type="match status" value="1"/>
</dbReference>
<dbReference type="InterPro" id="IPR034079">
    <property type="entry name" value="R3H_KhpB"/>
</dbReference>
<dbReference type="GO" id="GO:0003723">
    <property type="term" value="F:RNA binding"/>
    <property type="evidence" value="ECO:0007669"/>
    <property type="project" value="InterPro"/>
</dbReference>
<dbReference type="InterPro" id="IPR038008">
    <property type="entry name" value="Jag_KH"/>
</dbReference>
<dbReference type="Pfam" id="PF13083">
    <property type="entry name" value="KH_KhpA-B"/>
    <property type="match status" value="1"/>
</dbReference>
<dbReference type="PANTHER" id="PTHR35800:SF1">
    <property type="entry name" value="RNA-BINDING PROTEIN KHPB"/>
    <property type="match status" value="1"/>
</dbReference>
<reference evidence="2 3" key="1">
    <citation type="journal article" date="2016" name="Nat. Commun.">
        <title>Thousands of microbial genomes shed light on interconnected biogeochemical processes in an aquifer system.</title>
        <authorList>
            <person name="Anantharaman K."/>
            <person name="Brown C.T."/>
            <person name="Hug L.A."/>
            <person name="Sharon I."/>
            <person name="Castelle C.J."/>
            <person name="Probst A.J."/>
            <person name="Thomas B.C."/>
            <person name="Singh A."/>
            <person name="Wilkins M.J."/>
            <person name="Karaoz U."/>
            <person name="Brodie E.L."/>
            <person name="Williams K.H."/>
            <person name="Hubbard S.S."/>
            <person name="Banfield J.F."/>
        </authorList>
    </citation>
    <scope>NUCLEOTIDE SEQUENCE [LARGE SCALE GENOMIC DNA]</scope>
</reference>
<dbReference type="SMART" id="SM00393">
    <property type="entry name" value="R3H"/>
    <property type="match status" value="1"/>
</dbReference>
<dbReference type="EMBL" id="MFES01000010">
    <property type="protein sequence ID" value="OGE86129.1"/>
    <property type="molecule type" value="Genomic_DNA"/>
</dbReference>
<protein>
    <recommendedName>
        <fullName evidence="1">R3H domain-containing protein</fullName>
    </recommendedName>
</protein>
<dbReference type="STRING" id="1817832.A3J48_02720"/>
<evidence type="ECO:0000313" key="3">
    <source>
        <dbReference type="Proteomes" id="UP000176786"/>
    </source>
</evidence>
<dbReference type="SUPFAM" id="SSF82708">
    <property type="entry name" value="R3H domain"/>
    <property type="match status" value="1"/>
</dbReference>
<dbReference type="Gene3D" id="3.30.1370.50">
    <property type="entry name" value="R3H-like domain"/>
    <property type="match status" value="1"/>
</dbReference>
<evidence type="ECO:0000313" key="2">
    <source>
        <dbReference type="EMBL" id="OGE86129.1"/>
    </source>
</evidence>
<organism evidence="2 3">
    <name type="scientific">Candidatus Doudnabacteria bacterium RIFCSPHIGHO2_02_FULL_46_11</name>
    <dbReference type="NCBI Taxonomy" id="1817832"/>
    <lineage>
        <taxon>Bacteria</taxon>
        <taxon>Candidatus Doudnaibacteriota</taxon>
    </lineage>
</organism>
<sequence length="176" mass="20367">MPGMPREDSIENIKQVITDLVSKMGIKADIEIREQQDTVVYNLRTNDTNMLIGKHGINLHALQYLARILARRKLQEELDFLIDVEDYKKKREFFLTELAQEIKRQVIDQKRAVVLKSMPAFERRVIHAVLSEAEQVETSSIGEDPNRMVVVFPRGQQPEVSPDSLSFLETEDYKVL</sequence>
<accession>A0A1F5P857</accession>
<dbReference type="Gene3D" id="3.30.300.20">
    <property type="match status" value="1"/>
</dbReference>
<proteinExistence type="predicted"/>
<comment type="caution">
    <text evidence="2">The sequence shown here is derived from an EMBL/GenBank/DDBJ whole genome shotgun (WGS) entry which is preliminary data.</text>
</comment>
<dbReference type="PANTHER" id="PTHR35800">
    <property type="entry name" value="PROTEIN JAG"/>
    <property type="match status" value="1"/>
</dbReference>
<gene>
    <name evidence="2" type="ORF">A3J48_02720</name>
</gene>
<dbReference type="CDD" id="cd02414">
    <property type="entry name" value="KH-II_Jag"/>
    <property type="match status" value="1"/>
</dbReference>
<dbReference type="AlphaFoldDB" id="A0A1F5P857"/>
<dbReference type="Pfam" id="PF01424">
    <property type="entry name" value="R3H"/>
    <property type="match status" value="1"/>
</dbReference>
<dbReference type="Proteomes" id="UP000176786">
    <property type="component" value="Unassembled WGS sequence"/>
</dbReference>